<dbReference type="GO" id="GO:0009279">
    <property type="term" value="C:cell outer membrane"/>
    <property type="evidence" value="ECO:0007669"/>
    <property type="project" value="UniProtKB-SubCell"/>
</dbReference>
<evidence type="ECO:0000313" key="10">
    <source>
        <dbReference type="Proteomes" id="UP000606044"/>
    </source>
</evidence>
<keyword evidence="6" id="KW-0449">Lipoprotein</keyword>
<accession>A0A917C999</accession>
<dbReference type="PROSITE" id="PS51257">
    <property type="entry name" value="PROKAR_LIPOPROTEIN"/>
    <property type="match status" value="1"/>
</dbReference>
<sequence>MSRRFRFPALALVLACAGTLAGCGVKGPLEPPQAANGQPAPDSHSATSGPSATSRVNITSSVGSTTGGGGLGSSGGATGAQAGGSTAAPVPLNEVKRPNKPFILDGLL</sequence>
<feature type="signal peptide" evidence="8">
    <location>
        <begin position="1"/>
        <end position="21"/>
    </location>
</feature>
<dbReference type="EMBL" id="BMCT01000008">
    <property type="protein sequence ID" value="GGF79580.1"/>
    <property type="molecule type" value="Genomic_DNA"/>
</dbReference>
<dbReference type="InterPro" id="IPR032831">
    <property type="entry name" value="LptM_cons"/>
</dbReference>
<organism evidence="9 10">
    <name type="scientific">Azorhizobium oxalatiphilum</name>
    <dbReference type="NCBI Taxonomy" id="980631"/>
    <lineage>
        <taxon>Bacteria</taxon>
        <taxon>Pseudomonadati</taxon>
        <taxon>Pseudomonadota</taxon>
        <taxon>Alphaproteobacteria</taxon>
        <taxon>Hyphomicrobiales</taxon>
        <taxon>Xanthobacteraceae</taxon>
        <taxon>Azorhizobium</taxon>
    </lineage>
</organism>
<evidence type="ECO:0000256" key="3">
    <source>
        <dbReference type="ARBA" id="ARBA00023136"/>
    </source>
</evidence>
<dbReference type="Pfam" id="PF13627">
    <property type="entry name" value="LptM_cons"/>
    <property type="match status" value="1"/>
</dbReference>
<feature type="region of interest" description="Disordered" evidence="7">
    <location>
        <begin position="26"/>
        <end position="108"/>
    </location>
</feature>
<name>A0A917C999_9HYPH</name>
<keyword evidence="10" id="KW-1185">Reference proteome</keyword>
<dbReference type="Proteomes" id="UP000606044">
    <property type="component" value="Unassembled WGS sequence"/>
</dbReference>
<keyword evidence="5" id="KW-0998">Cell outer membrane</keyword>
<reference evidence="9" key="1">
    <citation type="journal article" date="2014" name="Int. J. Syst. Evol. Microbiol.">
        <title>Complete genome sequence of Corynebacterium casei LMG S-19264T (=DSM 44701T), isolated from a smear-ripened cheese.</title>
        <authorList>
            <consortium name="US DOE Joint Genome Institute (JGI-PGF)"/>
            <person name="Walter F."/>
            <person name="Albersmeier A."/>
            <person name="Kalinowski J."/>
            <person name="Ruckert C."/>
        </authorList>
    </citation>
    <scope>NUCLEOTIDE SEQUENCE</scope>
    <source>
        <strain evidence="9">CCM 7897</strain>
    </source>
</reference>
<evidence type="ECO:0000256" key="6">
    <source>
        <dbReference type="ARBA" id="ARBA00023288"/>
    </source>
</evidence>
<feature type="compositionally biased region" description="Gly residues" evidence="7">
    <location>
        <begin position="65"/>
        <end position="82"/>
    </location>
</feature>
<keyword evidence="3" id="KW-0472">Membrane</keyword>
<evidence type="ECO:0000256" key="1">
    <source>
        <dbReference type="ARBA" id="ARBA00004459"/>
    </source>
</evidence>
<evidence type="ECO:0000256" key="4">
    <source>
        <dbReference type="ARBA" id="ARBA00023139"/>
    </source>
</evidence>
<dbReference type="RefSeq" id="WP_244644606.1">
    <property type="nucleotide sequence ID" value="NZ_BMCT01000008.1"/>
</dbReference>
<feature type="chain" id="PRO_5036743995" description="Lipoprotein" evidence="8">
    <location>
        <begin position="22"/>
        <end position="108"/>
    </location>
</feature>
<comment type="subcellular location">
    <subcellularLocation>
        <location evidence="1">Cell outer membrane</location>
        <topology evidence="1">Lipid-anchor</topology>
    </subcellularLocation>
</comment>
<keyword evidence="2 8" id="KW-0732">Signal</keyword>
<dbReference type="AlphaFoldDB" id="A0A917C999"/>
<evidence type="ECO:0000256" key="7">
    <source>
        <dbReference type="SAM" id="MobiDB-lite"/>
    </source>
</evidence>
<evidence type="ECO:0000256" key="5">
    <source>
        <dbReference type="ARBA" id="ARBA00023237"/>
    </source>
</evidence>
<evidence type="ECO:0000256" key="2">
    <source>
        <dbReference type="ARBA" id="ARBA00022729"/>
    </source>
</evidence>
<feature type="compositionally biased region" description="Polar residues" evidence="7">
    <location>
        <begin position="44"/>
        <end position="58"/>
    </location>
</feature>
<protein>
    <recommendedName>
        <fullName evidence="11">Lipoprotein</fullName>
    </recommendedName>
</protein>
<comment type="caution">
    <text evidence="9">The sequence shown here is derived from an EMBL/GenBank/DDBJ whole genome shotgun (WGS) entry which is preliminary data.</text>
</comment>
<proteinExistence type="predicted"/>
<dbReference type="NCBIfam" id="NF047847">
    <property type="entry name" value="SS_mature_LptM"/>
    <property type="match status" value="1"/>
</dbReference>
<evidence type="ECO:0000313" key="9">
    <source>
        <dbReference type="EMBL" id="GGF79580.1"/>
    </source>
</evidence>
<evidence type="ECO:0008006" key="11">
    <source>
        <dbReference type="Google" id="ProtNLM"/>
    </source>
</evidence>
<reference evidence="9" key="2">
    <citation type="submission" date="2020-09" db="EMBL/GenBank/DDBJ databases">
        <authorList>
            <person name="Sun Q."/>
            <person name="Sedlacek I."/>
        </authorList>
    </citation>
    <scope>NUCLEOTIDE SEQUENCE</scope>
    <source>
        <strain evidence="9">CCM 7897</strain>
    </source>
</reference>
<evidence type="ECO:0000256" key="8">
    <source>
        <dbReference type="SAM" id="SignalP"/>
    </source>
</evidence>
<keyword evidence="4" id="KW-0564">Palmitate</keyword>
<gene>
    <name evidence="9" type="ORF">GCM10007301_44520</name>
</gene>